<evidence type="ECO:0000259" key="4">
    <source>
        <dbReference type="PROSITE" id="PS50949"/>
    </source>
</evidence>
<dbReference type="InterPro" id="IPR036390">
    <property type="entry name" value="WH_DNA-bd_sf"/>
</dbReference>
<keyword evidence="6" id="KW-1185">Reference proteome</keyword>
<dbReference type="Gene3D" id="1.10.10.10">
    <property type="entry name" value="Winged helix-like DNA-binding domain superfamily/Winged helix DNA-binding domain"/>
    <property type="match status" value="1"/>
</dbReference>
<dbReference type="PROSITE" id="PS50949">
    <property type="entry name" value="HTH_GNTR"/>
    <property type="match status" value="1"/>
</dbReference>
<dbReference type="Proteomes" id="UP000294508">
    <property type="component" value="Unassembled WGS sequence"/>
</dbReference>
<reference evidence="5 6" key="1">
    <citation type="journal article" date="2015" name="Stand. Genomic Sci.">
        <title>Genomic Encyclopedia of Bacterial and Archaeal Type Strains, Phase III: the genomes of soil and plant-associated and newly described type strains.</title>
        <authorList>
            <person name="Whitman W.B."/>
            <person name="Woyke T."/>
            <person name="Klenk H.P."/>
            <person name="Zhou Y."/>
            <person name="Lilburn T.G."/>
            <person name="Beck B.J."/>
            <person name="De Vos P."/>
            <person name="Vandamme P."/>
            <person name="Eisen J.A."/>
            <person name="Garrity G."/>
            <person name="Hugenholtz P."/>
            <person name="Kyrpides N.C."/>
        </authorList>
    </citation>
    <scope>NUCLEOTIDE SEQUENCE [LARGE SCALE GENOMIC DNA]</scope>
    <source>
        <strain evidence="5 6">VKM Ac-2572</strain>
    </source>
</reference>
<dbReference type="InterPro" id="IPR011711">
    <property type="entry name" value="GntR_C"/>
</dbReference>
<dbReference type="PRINTS" id="PR00035">
    <property type="entry name" value="HTHGNTR"/>
</dbReference>
<protein>
    <submittedName>
        <fullName evidence="5">DNA-binding FadR family transcriptional regulator</fullName>
    </submittedName>
</protein>
<evidence type="ECO:0000256" key="2">
    <source>
        <dbReference type="ARBA" id="ARBA00023125"/>
    </source>
</evidence>
<dbReference type="InterPro" id="IPR008920">
    <property type="entry name" value="TF_FadR/GntR_C"/>
</dbReference>
<feature type="domain" description="HTH gntR-type" evidence="4">
    <location>
        <begin position="29"/>
        <end position="97"/>
    </location>
</feature>
<keyword evidence="3" id="KW-0804">Transcription</keyword>
<dbReference type="PANTHER" id="PTHR43537">
    <property type="entry name" value="TRANSCRIPTIONAL REGULATOR, GNTR FAMILY"/>
    <property type="match status" value="1"/>
</dbReference>
<dbReference type="InterPro" id="IPR000524">
    <property type="entry name" value="Tscrpt_reg_HTH_GntR"/>
</dbReference>
<sequence length="246" mass="27969">MRNTLTRDQLLRQAENFRRPRLSRMIRRHPLAEQAAEELLRRIGSGEWQLGQKLPGETTLAAQLGVGRSTIREAVRELAGRRVLESRQGAGVFVIAHQATEDWDKVLRKADITDVLEGRLAIETEAARLAASRRTPADLKNFRYTLTDRKKASEKSPDDWYVEADLAFHRAVVTAAHNAVLTELFDTFVPRIRRAMLDMLKLDQVHRHRHDQAAHEAIADAIRDRDPELAATRAREHLSAVRSAVN</sequence>
<dbReference type="InterPro" id="IPR036388">
    <property type="entry name" value="WH-like_DNA-bd_sf"/>
</dbReference>
<accession>A0A4R2HTW1</accession>
<evidence type="ECO:0000313" key="6">
    <source>
        <dbReference type="Proteomes" id="UP000294508"/>
    </source>
</evidence>
<dbReference type="SMART" id="SM00895">
    <property type="entry name" value="FCD"/>
    <property type="match status" value="1"/>
</dbReference>
<dbReference type="SMART" id="SM00345">
    <property type="entry name" value="HTH_GNTR"/>
    <property type="match status" value="1"/>
</dbReference>
<keyword evidence="2 5" id="KW-0238">DNA-binding</keyword>
<keyword evidence="1" id="KW-0805">Transcription regulation</keyword>
<name>A0A4R2HTW1_9ACTN</name>
<organism evidence="5 6">
    <name type="scientific">Kribbella steppae</name>
    <dbReference type="NCBI Taxonomy" id="2512223"/>
    <lineage>
        <taxon>Bacteria</taxon>
        <taxon>Bacillati</taxon>
        <taxon>Actinomycetota</taxon>
        <taxon>Actinomycetes</taxon>
        <taxon>Propionibacteriales</taxon>
        <taxon>Kribbellaceae</taxon>
        <taxon>Kribbella</taxon>
    </lineage>
</organism>
<proteinExistence type="predicted"/>
<dbReference type="SUPFAM" id="SSF48008">
    <property type="entry name" value="GntR ligand-binding domain-like"/>
    <property type="match status" value="1"/>
</dbReference>
<gene>
    <name evidence="5" type="ORF">EV652_102532</name>
</gene>
<dbReference type="Pfam" id="PF07729">
    <property type="entry name" value="FCD"/>
    <property type="match status" value="1"/>
</dbReference>
<dbReference type="Pfam" id="PF00392">
    <property type="entry name" value="GntR"/>
    <property type="match status" value="1"/>
</dbReference>
<evidence type="ECO:0000256" key="1">
    <source>
        <dbReference type="ARBA" id="ARBA00023015"/>
    </source>
</evidence>
<evidence type="ECO:0000256" key="3">
    <source>
        <dbReference type="ARBA" id="ARBA00023163"/>
    </source>
</evidence>
<dbReference type="CDD" id="cd07377">
    <property type="entry name" value="WHTH_GntR"/>
    <property type="match status" value="1"/>
</dbReference>
<dbReference type="GO" id="GO:0003700">
    <property type="term" value="F:DNA-binding transcription factor activity"/>
    <property type="evidence" value="ECO:0007669"/>
    <property type="project" value="InterPro"/>
</dbReference>
<dbReference type="GO" id="GO:0003677">
    <property type="term" value="F:DNA binding"/>
    <property type="evidence" value="ECO:0007669"/>
    <property type="project" value="UniProtKB-KW"/>
</dbReference>
<dbReference type="AlphaFoldDB" id="A0A4R2HTW1"/>
<evidence type="ECO:0000313" key="5">
    <source>
        <dbReference type="EMBL" id="TCO34466.1"/>
    </source>
</evidence>
<dbReference type="PANTHER" id="PTHR43537:SF47">
    <property type="entry name" value="REGULATORY PROTEIN GNTR HTH"/>
    <property type="match status" value="1"/>
</dbReference>
<dbReference type="SUPFAM" id="SSF46785">
    <property type="entry name" value="Winged helix' DNA-binding domain"/>
    <property type="match status" value="1"/>
</dbReference>
<comment type="caution">
    <text evidence="5">The sequence shown here is derived from an EMBL/GenBank/DDBJ whole genome shotgun (WGS) entry which is preliminary data.</text>
</comment>
<dbReference type="Gene3D" id="1.20.120.530">
    <property type="entry name" value="GntR ligand-binding domain-like"/>
    <property type="match status" value="1"/>
</dbReference>
<dbReference type="EMBL" id="SLWN01000002">
    <property type="protein sequence ID" value="TCO34466.1"/>
    <property type="molecule type" value="Genomic_DNA"/>
</dbReference>